<proteinExistence type="predicted"/>
<name>A0A5E4YQI1_9BURK</name>
<dbReference type="AlphaFoldDB" id="A0A5E4YQI1"/>
<organism evidence="1 2">
    <name type="scientific">Pandoraea communis</name>
    <dbReference type="NCBI Taxonomy" id="2508297"/>
    <lineage>
        <taxon>Bacteria</taxon>
        <taxon>Pseudomonadati</taxon>
        <taxon>Pseudomonadota</taxon>
        <taxon>Betaproteobacteria</taxon>
        <taxon>Burkholderiales</taxon>
        <taxon>Burkholderiaceae</taxon>
        <taxon>Pandoraea</taxon>
    </lineage>
</organism>
<accession>A0A5E4YQI1</accession>
<sequence>MNRPVHVVGAGSLIPNILEKLMTMQKMVTPQQAQQGTEEDASLVQYRRPHDEGENWSLDRAPLRRGVSRSVIVNLGCSNCTCVMAGSQILLADGTTKAVESFVGGEKVQTLSGVATSTGLEITQLGATRRIIELDAGDGDPLYVSDEHLMWTRDNEGEQWWGTYNFHQYWFETQLGTGTPLERSPRMLRWDLKNEHAHIEGWKRVRPTFCYLVPETPLYHVQVDRGGSYIANGFVITSHCTDDMVKGVNWQGIDVPQRELPEFKLPVSV</sequence>
<reference evidence="1 2" key="1">
    <citation type="submission" date="2019-08" db="EMBL/GenBank/DDBJ databases">
        <authorList>
            <person name="Peeters C."/>
        </authorList>
    </citation>
    <scope>NUCLEOTIDE SEQUENCE [LARGE SCALE GENOMIC DNA]</scope>
    <source>
        <strain evidence="1 2">LMG 31110</strain>
    </source>
</reference>
<protein>
    <recommendedName>
        <fullName evidence="3">Hint domain-containing protein</fullName>
    </recommendedName>
</protein>
<evidence type="ECO:0000313" key="1">
    <source>
        <dbReference type="EMBL" id="VVE50757.1"/>
    </source>
</evidence>
<evidence type="ECO:0008006" key="3">
    <source>
        <dbReference type="Google" id="ProtNLM"/>
    </source>
</evidence>
<dbReference type="InterPro" id="IPR036844">
    <property type="entry name" value="Hint_dom_sf"/>
</dbReference>
<dbReference type="EMBL" id="CABPSJ010000008">
    <property type="protein sequence ID" value="VVE50757.1"/>
    <property type="molecule type" value="Genomic_DNA"/>
</dbReference>
<dbReference type="Proteomes" id="UP000337189">
    <property type="component" value="Unassembled WGS sequence"/>
</dbReference>
<dbReference type="SUPFAM" id="SSF51294">
    <property type="entry name" value="Hedgehog/intein (Hint) domain"/>
    <property type="match status" value="1"/>
</dbReference>
<evidence type="ECO:0000313" key="2">
    <source>
        <dbReference type="Proteomes" id="UP000337189"/>
    </source>
</evidence>
<dbReference type="Gene3D" id="2.170.16.10">
    <property type="entry name" value="Hedgehog/Intein (Hint) domain"/>
    <property type="match status" value="1"/>
</dbReference>
<gene>
    <name evidence="1" type="ORF">PCO31110_04732</name>
</gene>